<accession>A0A1P8UIR5</accession>
<evidence type="ECO:0000313" key="2">
    <source>
        <dbReference type="EMBL" id="APZ43661.1"/>
    </source>
</evidence>
<feature type="region of interest" description="Disordered" evidence="1">
    <location>
        <begin position="171"/>
        <end position="267"/>
    </location>
</feature>
<feature type="compositionally biased region" description="Low complexity" evidence="1">
    <location>
        <begin position="183"/>
        <end position="261"/>
    </location>
</feature>
<keyword evidence="3" id="KW-1185">Reference proteome</keyword>
<evidence type="ECO:0000256" key="1">
    <source>
        <dbReference type="SAM" id="MobiDB-lite"/>
    </source>
</evidence>
<dbReference type="PANTHER" id="PTHR11102:SF160">
    <property type="entry name" value="ERAD-ASSOCIATED E3 UBIQUITIN-PROTEIN LIGASE COMPONENT HRD3"/>
    <property type="match status" value="1"/>
</dbReference>
<protein>
    <recommendedName>
        <fullName evidence="4">TonB C-terminal domain-containing protein</fullName>
    </recommendedName>
</protein>
<dbReference type="Proteomes" id="UP000243807">
    <property type="component" value="Chromosome"/>
</dbReference>
<gene>
    <name evidence="2" type="ORF">BW247_11650</name>
</gene>
<dbReference type="InterPro" id="IPR006597">
    <property type="entry name" value="Sel1-like"/>
</dbReference>
<dbReference type="Gene3D" id="3.30.1150.10">
    <property type="match status" value="1"/>
</dbReference>
<dbReference type="AlphaFoldDB" id="A0A1P8UIR5"/>
<proteinExistence type="predicted"/>
<dbReference type="STRING" id="1765967.BW247_11650"/>
<dbReference type="EMBL" id="CP019434">
    <property type="protein sequence ID" value="APZ43661.1"/>
    <property type="molecule type" value="Genomic_DNA"/>
</dbReference>
<sequence>MASLNSRLCRSHWLATVIILSLATVPLSAAASWYRKAAEQGYAPAEYELGSLYEKGLGVPQNYMTAASWYRKAANQRYAPAENNLGSLYEKGLGVPQSYTKAIYWYRKAAEQSNAPAENNLGILYASGHGVPQDFVTAAKWLILAKASMSSTDPSRLPAIENALSTVEEEMTPAQIAKAQRQASAWWSAHHHSATPQPTHSTTPQPTHSTTPQPSHSTTPQPTHSATPQPTHSATPQPTHSTTPQPTHSTTPQPTHSTTPQSRRDAALQARWAAQIKNKIQSHWSIPPGYQPGESCQVTVTQDRSGYILSVRIGHCSGGELFRRSLEMATSESSPLPPAPSPQVFQSKLILEFNPG</sequence>
<dbReference type="Pfam" id="PF13103">
    <property type="entry name" value="TonB_2"/>
    <property type="match status" value="1"/>
</dbReference>
<dbReference type="SUPFAM" id="SSF74653">
    <property type="entry name" value="TolA/TonB C-terminal domain"/>
    <property type="match status" value="1"/>
</dbReference>
<organism evidence="2 3">
    <name type="scientific">Acidihalobacter ferrooxydans</name>
    <dbReference type="NCBI Taxonomy" id="1765967"/>
    <lineage>
        <taxon>Bacteria</taxon>
        <taxon>Pseudomonadati</taxon>
        <taxon>Pseudomonadota</taxon>
        <taxon>Gammaproteobacteria</taxon>
        <taxon>Chromatiales</taxon>
        <taxon>Ectothiorhodospiraceae</taxon>
        <taxon>Acidihalobacter</taxon>
    </lineage>
</organism>
<dbReference type="Pfam" id="PF02389">
    <property type="entry name" value="Cornifin"/>
    <property type="match status" value="1"/>
</dbReference>
<dbReference type="InterPro" id="IPR011990">
    <property type="entry name" value="TPR-like_helical_dom_sf"/>
</dbReference>
<reference evidence="2 3" key="1">
    <citation type="submission" date="2017-01" db="EMBL/GenBank/DDBJ databases">
        <title>Draft sequence of Acidihalobacter ferrooxidans strain DSM 14175 (strain V8).</title>
        <authorList>
            <person name="Khaleque H.N."/>
            <person name="Ramsay J.P."/>
            <person name="Murphy R.J.T."/>
            <person name="Kaksonen A.H."/>
            <person name="Boxall N.J."/>
            <person name="Watkin E.L.J."/>
        </authorList>
    </citation>
    <scope>NUCLEOTIDE SEQUENCE [LARGE SCALE GENOMIC DNA]</scope>
    <source>
        <strain evidence="2 3">V8</strain>
    </source>
</reference>
<dbReference type="KEGG" id="afy:BW247_11650"/>
<dbReference type="Gene3D" id="1.25.40.10">
    <property type="entry name" value="Tetratricopeptide repeat domain"/>
    <property type="match status" value="1"/>
</dbReference>
<name>A0A1P8UIR5_9GAMM</name>
<dbReference type="Pfam" id="PF08238">
    <property type="entry name" value="Sel1"/>
    <property type="match status" value="4"/>
</dbReference>
<evidence type="ECO:0008006" key="4">
    <source>
        <dbReference type="Google" id="ProtNLM"/>
    </source>
</evidence>
<dbReference type="SMART" id="SM00671">
    <property type="entry name" value="SEL1"/>
    <property type="match status" value="3"/>
</dbReference>
<dbReference type="InterPro" id="IPR050767">
    <property type="entry name" value="Sel1_AlgK"/>
</dbReference>
<dbReference type="SUPFAM" id="SSF81901">
    <property type="entry name" value="HCP-like"/>
    <property type="match status" value="1"/>
</dbReference>
<evidence type="ECO:0000313" key="3">
    <source>
        <dbReference type="Proteomes" id="UP000243807"/>
    </source>
</evidence>
<dbReference type="PANTHER" id="PTHR11102">
    <property type="entry name" value="SEL-1-LIKE PROTEIN"/>
    <property type="match status" value="1"/>
</dbReference>